<evidence type="ECO:0000256" key="3">
    <source>
        <dbReference type="ARBA" id="ARBA00023180"/>
    </source>
</evidence>
<comment type="similarity">
    <text evidence="1">Belongs to the type-B carboxylesterase/lipase family.</text>
</comment>
<dbReference type="SUPFAM" id="SSF53474">
    <property type="entry name" value="alpha/beta-Hydrolases"/>
    <property type="match status" value="1"/>
</dbReference>
<name>A0A8X6XZ30_9ARAC</name>
<dbReference type="Gene3D" id="3.40.50.1820">
    <property type="entry name" value="alpha/beta hydrolase"/>
    <property type="match status" value="1"/>
</dbReference>
<evidence type="ECO:0000256" key="4">
    <source>
        <dbReference type="SAM" id="SignalP"/>
    </source>
</evidence>
<evidence type="ECO:0000256" key="1">
    <source>
        <dbReference type="ARBA" id="ARBA00005964"/>
    </source>
</evidence>
<sequence>MPFKRISLQITTMYILLFLLTLTILNIECTDVNEQSDSGKYQPKSSVVTTKYGSLRGVIEVLSNKHLQPVEMFLGVPYAGVPLGSLRFLPPGTPPQWKGIRTADHLGPVCPQRVPDISNETEALKRMPAGRYEYLKRLMPFLVNQSEDCLYLNIYTPAGNLDNLASNQHVNLCFEVFKCLAPDVNNSRFGMTC</sequence>
<dbReference type="InterPro" id="IPR019819">
    <property type="entry name" value="Carboxylesterase_B_CS"/>
</dbReference>
<comment type="caution">
    <text evidence="6">The sequence shown here is derived from an EMBL/GenBank/DDBJ whole genome shotgun (WGS) entry which is preliminary data.</text>
</comment>
<dbReference type="InterPro" id="IPR002018">
    <property type="entry name" value="CarbesteraseB"/>
</dbReference>
<organism evidence="6 7">
    <name type="scientific">Trichonephila inaurata madagascariensis</name>
    <dbReference type="NCBI Taxonomy" id="2747483"/>
    <lineage>
        <taxon>Eukaryota</taxon>
        <taxon>Metazoa</taxon>
        <taxon>Ecdysozoa</taxon>
        <taxon>Arthropoda</taxon>
        <taxon>Chelicerata</taxon>
        <taxon>Arachnida</taxon>
        <taxon>Araneae</taxon>
        <taxon>Araneomorphae</taxon>
        <taxon>Entelegynae</taxon>
        <taxon>Araneoidea</taxon>
        <taxon>Nephilidae</taxon>
        <taxon>Trichonephila</taxon>
        <taxon>Trichonephila inaurata</taxon>
    </lineage>
</organism>
<proteinExistence type="inferred from homology"/>
<dbReference type="OrthoDB" id="3200163at2759"/>
<keyword evidence="7" id="KW-1185">Reference proteome</keyword>
<evidence type="ECO:0000259" key="5">
    <source>
        <dbReference type="Pfam" id="PF00135"/>
    </source>
</evidence>
<evidence type="ECO:0000313" key="6">
    <source>
        <dbReference type="EMBL" id="GFY61681.1"/>
    </source>
</evidence>
<dbReference type="EMBL" id="BMAV01013782">
    <property type="protein sequence ID" value="GFY61681.1"/>
    <property type="molecule type" value="Genomic_DNA"/>
</dbReference>
<keyword evidence="3" id="KW-0325">Glycoprotein</keyword>
<feature type="domain" description="Carboxylesterase type B" evidence="5">
    <location>
        <begin position="45"/>
        <end position="160"/>
    </location>
</feature>
<dbReference type="AlphaFoldDB" id="A0A8X6XZ30"/>
<dbReference type="Pfam" id="PF00135">
    <property type="entry name" value="COesterase"/>
    <property type="match status" value="1"/>
</dbReference>
<gene>
    <name evidence="6" type="primary">Nlgn4l</name>
    <name evidence="6" type="ORF">TNIN_180381</name>
</gene>
<protein>
    <submittedName>
        <fullName evidence="6">Neuroligin 4-like</fullName>
    </submittedName>
</protein>
<keyword evidence="2 4" id="KW-0732">Signal</keyword>
<dbReference type="PANTHER" id="PTHR43903">
    <property type="entry name" value="NEUROLIGIN"/>
    <property type="match status" value="1"/>
</dbReference>
<dbReference type="InterPro" id="IPR029058">
    <property type="entry name" value="AB_hydrolase_fold"/>
</dbReference>
<evidence type="ECO:0000313" key="7">
    <source>
        <dbReference type="Proteomes" id="UP000886998"/>
    </source>
</evidence>
<dbReference type="Proteomes" id="UP000886998">
    <property type="component" value="Unassembled WGS sequence"/>
</dbReference>
<feature type="signal peptide" evidence="4">
    <location>
        <begin position="1"/>
        <end position="29"/>
    </location>
</feature>
<reference evidence="6" key="1">
    <citation type="submission" date="2020-08" db="EMBL/GenBank/DDBJ databases">
        <title>Multicomponent nature underlies the extraordinary mechanical properties of spider dragline silk.</title>
        <authorList>
            <person name="Kono N."/>
            <person name="Nakamura H."/>
            <person name="Mori M."/>
            <person name="Yoshida Y."/>
            <person name="Ohtoshi R."/>
            <person name="Malay A.D."/>
            <person name="Moran D.A.P."/>
            <person name="Tomita M."/>
            <person name="Numata K."/>
            <person name="Arakawa K."/>
        </authorList>
    </citation>
    <scope>NUCLEOTIDE SEQUENCE</scope>
</reference>
<evidence type="ECO:0000256" key="2">
    <source>
        <dbReference type="ARBA" id="ARBA00022729"/>
    </source>
</evidence>
<dbReference type="InterPro" id="IPR051093">
    <property type="entry name" value="Neuroligin/BSAL"/>
</dbReference>
<feature type="chain" id="PRO_5036468938" evidence="4">
    <location>
        <begin position="30"/>
        <end position="193"/>
    </location>
</feature>
<accession>A0A8X6XZ30</accession>
<dbReference type="PROSITE" id="PS00941">
    <property type="entry name" value="CARBOXYLESTERASE_B_2"/>
    <property type="match status" value="1"/>
</dbReference>